<comment type="caution">
    <text evidence="10">The sequence shown here is derived from an EMBL/GenBank/DDBJ whole genome shotgun (WGS) entry which is preliminary data.</text>
</comment>
<dbReference type="Gene3D" id="1.10.720.30">
    <property type="entry name" value="SAP domain"/>
    <property type="match status" value="1"/>
</dbReference>
<dbReference type="PROSITE" id="PS50015">
    <property type="entry name" value="SAP_B"/>
    <property type="match status" value="1"/>
</dbReference>
<organism evidence="10 11">
    <name type="scientific">Clavelina lepadiformis</name>
    <name type="common">Light-bulb sea squirt</name>
    <name type="synonym">Ascidia lepadiformis</name>
    <dbReference type="NCBI Taxonomy" id="159417"/>
    <lineage>
        <taxon>Eukaryota</taxon>
        <taxon>Metazoa</taxon>
        <taxon>Chordata</taxon>
        <taxon>Tunicata</taxon>
        <taxon>Ascidiacea</taxon>
        <taxon>Aplousobranchia</taxon>
        <taxon>Clavelinidae</taxon>
        <taxon>Clavelina</taxon>
    </lineage>
</organism>
<proteinExistence type="inferred from homology"/>
<dbReference type="PANTHER" id="PTHR12990:SF5">
    <property type="entry name" value="MESENCEPHALIC ASTROCYTE-DERIVED NEUROTROPHIC FACTOR HOMOLOG"/>
    <property type="match status" value="1"/>
</dbReference>
<comment type="similarity">
    <text evidence="2">Belongs to the ARMET family.</text>
</comment>
<dbReference type="PANTHER" id="PTHR12990">
    <property type="entry name" value="ARMET-LIKE PROTEIN"/>
    <property type="match status" value="1"/>
</dbReference>
<evidence type="ECO:0000259" key="9">
    <source>
        <dbReference type="PROSITE" id="PS50015"/>
    </source>
</evidence>
<keyword evidence="6" id="KW-1015">Disulfide bond</keyword>
<protein>
    <recommendedName>
        <fullName evidence="3">Mesencephalic astrocyte-derived neurotrophic factor homolog</fullName>
    </recommendedName>
    <alternativeName>
        <fullName evidence="7">MANF/CDNF-like protein</fullName>
    </alternativeName>
</protein>
<dbReference type="Pfam" id="PF20145">
    <property type="entry name" value="ARMET_N"/>
    <property type="match status" value="1"/>
</dbReference>
<dbReference type="InterPro" id="IPR019345">
    <property type="entry name" value="ARMET_C"/>
</dbReference>
<dbReference type="EMBL" id="CAWYQH010000108">
    <property type="protein sequence ID" value="CAK8689484.1"/>
    <property type="molecule type" value="Genomic_DNA"/>
</dbReference>
<dbReference type="SUPFAM" id="SSF68906">
    <property type="entry name" value="SAP domain"/>
    <property type="match status" value="1"/>
</dbReference>
<evidence type="ECO:0000313" key="11">
    <source>
        <dbReference type="Proteomes" id="UP001642483"/>
    </source>
</evidence>
<accession>A0ABP0GCG2</accession>
<feature type="chain" id="PRO_5047283607" description="Mesencephalic astrocyte-derived neurotrophic factor homolog" evidence="8">
    <location>
        <begin position="26"/>
        <end position="176"/>
    </location>
</feature>
<evidence type="ECO:0000256" key="5">
    <source>
        <dbReference type="ARBA" id="ARBA00022729"/>
    </source>
</evidence>
<feature type="domain" description="Saposin B-type" evidence="9">
    <location>
        <begin position="26"/>
        <end position="120"/>
    </location>
</feature>
<dbReference type="Pfam" id="PF10208">
    <property type="entry name" value="ARMET_C"/>
    <property type="match status" value="1"/>
</dbReference>
<name>A0ABP0GCG2_CLALP</name>
<keyword evidence="5 8" id="KW-0732">Signal</keyword>
<reference evidence="10 11" key="1">
    <citation type="submission" date="2024-02" db="EMBL/GenBank/DDBJ databases">
        <authorList>
            <person name="Daric V."/>
            <person name="Darras S."/>
        </authorList>
    </citation>
    <scope>NUCLEOTIDE SEQUENCE [LARGE SCALE GENOMIC DNA]</scope>
</reference>
<keyword evidence="4" id="KW-0964">Secreted</keyword>
<keyword evidence="11" id="KW-1185">Reference proteome</keyword>
<evidence type="ECO:0000256" key="4">
    <source>
        <dbReference type="ARBA" id="ARBA00022525"/>
    </source>
</evidence>
<evidence type="ECO:0000256" key="3">
    <source>
        <dbReference type="ARBA" id="ARBA00014267"/>
    </source>
</evidence>
<evidence type="ECO:0000256" key="8">
    <source>
        <dbReference type="SAM" id="SignalP"/>
    </source>
</evidence>
<dbReference type="Proteomes" id="UP001642483">
    <property type="component" value="Unassembled WGS sequence"/>
</dbReference>
<dbReference type="InterPro" id="IPR045332">
    <property type="entry name" value="ARMET_N"/>
</dbReference>
<evidence type="ECO:0000256" key="1">
    <source>
        <dbReference type="ARBA" id="ARBA00004613"/>
    </source>
</evidence>
<dbReference type="InterPro" id="IPR036361">
    <property type="entry name" value="SAP_dom_sf"/>
</dbReference>
<evidence type="ECO:0000256" key="6">
    <source>
        <dbReference type="ARBA" id="ARBA00023157"/>
    </source>
</evidence>
<evidence type="ECO:0000313" key="10">
    <source>
        <dbReference type="EMBL" id="CAK8689484.1"/>
    </source>
</evidence>
<evidence type="ECO:0000256" key="2">
    <source>
        <dbReference type="ARBA" id="ARBA00005617"/>
    </source>
</evidence>
<dbReference type="InterPro" id="IPR045333">
    <property type="entry name" value="ARMET-like"/>
</dbReference>
<sequence>MSFYFKVLCSSFVLALVHFPCTVHSANDDCEVCIGFLTKFQKLVDDENVEGEPDIRKRLKEVCNEARGKENRFCYYIGGTDDAATGLIQEVSKPCSYHMPPEKICSKLKKKDSQICELRYDKKIDWKSVNFNKMRVKQLKKILEEWGESCKGCIEKSEYIKRIKDLLPKYVPKEEL</sequence>
<feature type="signal peptide" evidence="8">
    <location>
        <begin position="1"/>
        <end position="25"/>
    </location>
</feature>
<dbReference type="InterPro" id="IPR008139">
    <property type="entry name" value="SaposinB_dom"/>
</dbReference>
<comment type="subcellular location">
    <subcellularLocation>
        <location evidence="1">Secreted</location>
    </subcellularLocation>
</comment>
<dbReference type="Gene3D" id="1.10.225.10">
    <property type="entry name" value="Saposin-like"/>
    <property type="match status" value="1"/>
</dbReference>
<evidence type="ECO:0000256" key="7">
    <source>
        <dbReference type="ARBA" id="ARBA00032923"/>
    </source>
</evidence>
<gene>
    <name evidence="10" type="ORF">CVLEPA_LOCUS21484</name>
</gene>